<keyword evidence="2" id="KW-0378">Hydrolase</keyword>
<dbReference type="RefSeq" id="WP_194453297.1">
    <property type="nucleotide sequence ID" value="NZ_CP063849.1"/>
</dbReference>
<feature type="domain" description="Metallo-beta-lactamase" evidence="1">
    <location>
        <begin position="18"/>
        <end position="199"/>
    </location>
</feature>
<dbReference type="InterPro" id="IPR036866">
    <property type="entry name" value="RibonucZ/Hydroxyglut_hydro"/>
</dbReference>
<dbReference type="InterPro" id="IPR000396">
    <property type="entry name" value="Pdiesterase2"/>
</dbReference>
<dbReference type="Gene3D" id="3.60.15.10">
    <property type="entry name" value="Ribonuclease Z/Hydroxyacylglutathione hydrolase-like"/>
    <property type="match status" value="1"/>
</dbReference>
<dbReference type="SMART" id="SM00849">
    <property type="entry name" value="Lactamase_B"/>
    <property type="match status" value="1"/>
</dbReference>
<accession>A0A7S7SP54</accession>
<dbReference type="Proteomes" id="UP000593892">
    <property type="component" value="Chromosome"/>
</dbReference>
<protein>
    <submittedName>
        <fullName evidence="2">MBL fold metallo-hydrolase</fullName>
    </submittedName>
</protein>
<evidence type="ECO:0000313" key="3">
    <source>
        <dbReference type="Proteomes" id="UP000593892"/>
    </source>
</evidence>
<name>A0A7S7SP54_PALFE</name>
<dbReference type="EMBL" id="CP063849">
    <property type="protein sequence ID" value="QOY91643.1"/>
    <property type="molecule type" value="Genomic_DNA"/>
</dbReference>
<dbReference type="GO" id="GO:0006198">
    <property type="term" value="P:cAMP catabolic process"/>
    <property type="evidence" value="ECO:0007669"/>
    <property type="project" value="InterPro"/>
</dbReference>
<reference evidence="2 3" key="1">
    <citation type="submission" date="2020-10" db="EMBL/GenBank/DDBJ databases">
        <title>Complete genome sequence of Paludibaculum fermentans P105T, a facultatively anaerobic acidobacterium capable of dissimilatory Fe(III) reduction.</title>
        <authorList>
            <person name="Dedysh S.N."/>
            <person name="Beletsky A.V."/>
            <person name="Kulichevskaya I.S."/>
            <person name="Mardanov A.V."/>
            <person name="Ravin N.V."/>
        </authorList>
    </citation>
    <scope>NUCLEOTIDE SEQUENCE [LARGE SCALE GENOMIC DNA]</scope>
    <source>
        <strain evidence="2 3">P105</strain>
    </source>
</reference>
<dbReference type="GO" id="GO:0004115">
    <property type="term" value="F:3',5'-cyclic-AMP phosphodiesterase activity"/>
    <property type="evidence" value="ECO:0007669"/>
    <property type="project" value="InterPro"/>
</dbReference>
<dbReference type="PRINTS" id="PR00388">
    <property type="entry name" value="PDIESTERASE2"/>
</dbReference>
<evidence type="ECO:0000259" key="1">
    <source>
        <dbReference type="SMART" id="SM00849"/>
    </source>
</evidence>
<proteinExistence type="predicted"/>
<dbReference type="SUPFAM" id="SSF56281">
    <property type="entry name" value="Metallo-hydrolase/oxidoreductase"/>
    <property type="match status" value="1"/>
</dbReference>
<sequence length="254" mass="28150">MKVRLIGSSPDAPRDRHYASSYLINDRVAIDAGTLGFSGTPEEQAEVRHVFLTHSHMDHISSLPVFLENAYDPEVPAVTVHALPETMETLQRHIFNGEIWPDFIHLSPPGRPFFLPNRVRLEEPIEVEGLRVVPVAMNHIVPTAGYLVTDGRSTVAFGADSGPTERMWALMMDMPAPRSVFLECTFPDELTGLAGISAHLTPESFGVEVAKMPPETSILAVHLKHRFRDRVAEELRALGLPDLRITGGEATYEL</sequence>
<organism evidence="2 3">
    <name type="scientific">Paludibaculum fermentans</name>
    <dbReference type="NCBI Taxonomy" id="1473598"/>
    <lineage>
        <taxon>Bacteria</taxon>
        <taxon>Pseudomonadati</taxon>
        <taxon>Acidobacteriota</taxon>
        <taxon>Terriglobia</taxon>
        <taxon>Bryobacterales</taxon>
        <taxon>Bryobacteraceae</taxon>
        <taxon>Paludibaculum</taxon>
    </lineage>
</organism>
<keyword evidence="3" id="KW-1185">Reference proteome</keyword>
<dbReference type="Pfam" id="PF12706">
    <property type="entry name" value="Lactamase_B_2"/>
    <property type="match status" value="1"/>
</dbReference>
<evidence type="ECO:0000313" key="2">
    <source>
        <dbReference type="EMBL" id="QOY91643.1"/>
    </source>
</evidence>
<dbReference type="InterPro" id="IPR001279">
    <property type="entry name" value="Metallo-B-lactamas"/>
</dbReference>
<dbReference type="KEGG" id="pfer:IRI77_17365"/>
<gene>
    <name evidence="2" type="ORF">IRI77_17365</name>
</gene>
<dbReference type="AlphaFoldDB" id="A0A7S7SP54"/>